<name>A0ACC0V0J2_9HYPO</name>
<organism evidence="1 2">
    <name type="scientific">Trichothecium roseum</name>
    <dbReference type="NCBI Taxonomy" id="47278"/>
    <lineage>
        <taxon>Eukaryota</taxon>
        <taxon>Fungi</taxon>
        <taxon>Dikarya</taxon>
        <taxon>Ascomycota</taxon>
        <taxon>Pezizomycotina</taxon>
        <taxon>Sordariomycetes</taxon>
        <taxon>Hypocreomycetidae</taxon>
        <taxon>Hypocreales</taxon>
        <taxon>Hypocreales incertae sedis</taxon>
        <taxon>Trichothecium</taxon>
    </lineage>
</organism>
<sequence>MSEPEPRRSVRTTKGQHTKLDEPEPLVPKKRQTKKSKKAQEKQEQEQDGDADGEDVIRCICGFDQDEDPNEAFIGCETCMVWQHNVCMGISTFDDEIPESYWCERCRPDDHKELLDALKRGEKLWEERRRIHEEENKKKKKKGGRKSKAKRVSDAKEEAEKEAEKEKDKEKETEKEPPKSKAKPSPAPAPEPAPKEKKEPAKGKRKVREDSNDVDPKNAKIRRVSTEPPAQQPLPKYTPPSDLAGSISELPSTRMNPAKALKKSITYVMTTMAKNNTLEIPKDDTVDAMAENSALQIERAVFDSHPAAKGQKEYNQQIKSLGFNLKNNPELVSGLIKGTHTPRALAVATSDELASSELQQKTAEMKAKAEKASILLTEDTGPRIRRTHKGEEIVEDDTLISSEIPSQPGGGAQQSKDKDQGRAIKNESGHDQVDLSAQSPTGEGSPTQSNFDVKGFFSKVRSPSSSQPRRPSALQNLNTSVDDPDVDRMLQEENDSPPYSPTEDSQDPDVVWRGGLNMSTVAQLQATAKHVAGCDYAKFGPWNELIPRSLNVAGRIAQQTATEYLCSLRYSSVTEVVVVALEPATPDQRPQFNALIDYFVSKGRYGVVGDKMMCNVRDTYLIPVPPGEEGYPEFILNLMKNDVPMERTENMLLAVFVWRQRATEVSTSNGQAGSPTPLNTNAPRSNSTSGPGFSPATPQTPFSGPPPVTQTPVPVPQNPFNRPSQPPAPQPSAQAQAQPPAQNNVQAVFQLAPQQPPSLQEQKGQGQGQAKESESEKLAREVLGPELITAAAVQFFLPDSFNLSRREWQVMGEVMKREPRARDDLSLLSSLLDLEKPRDS</sequence>
<protein>
    <submittedName>
        <fullName evidence="1">Uncharacterized protein</fullName>
    </submittedName>
</protein>
<dbReference type="Proteomes" id="UP001163324">
    <property type="component" value="Chromosome 4"/>
</dbReference>
<keyword evidence="2" id="KW-1185">Reference proteome</keyword>
<dbReference type="EMBL" id="CM047943">
    <property type="protein sequence ID" value="KAI9899887.1"/>
    <property type="molecule type" value="Genomic_DNA"/>
</dbReference>
<gene>
    <name evidence="1" type="ORF">N3K66_004149</name>
</gene>
<proteinExistence type="predicted"/>
<evidence type="ECO:0000313" key="2">
    <source>
        <dbReference type="Proteomes" id="UP001163324"/>
    </source>
</evidence>
<reference evidence="1" key="1">
    <citation type="submission" date="2022-10" db="EMBL/GenBank/DDBJ databases">
        <title>Complete Genome of Trichothecium roseum strain YXFP-22015, a Plant Pathogen Isolated from Citrus.</title>
        <authorList>
            <person name="Wang Y."/>
            <person name="Zhu L."/>
        </authorList>
    </citation>
    <scope>NUCLEOTIDE SEQUENCE</scope>
    <source>
        <strain evidence="1">YXFP-22015</strain>
    </source>
</reference>
<accession>A0ACC0V0J2</accession>
<comment type="caution">
    <text evidence="1">The sequence shown here is derived from an EMBL/GenBank/DDBJ whole genome shotgun (WGS) entry which is preliminary data.</text>
</comment>
<evidence type="ECO:0000313" key="1">
    <source>
        <dbReference type="EMBL" id="KAI9899887.1"/>
    </source>
</evidence>